<dbReference type="PANTHER" id="PTHR45566:SF2">
    <property type="entry name" value="NARL SUBFAMILY"/>
    <property type="match status" value="1"/>
</dbReference>
<dbReference type="EMBL" id="CP041969">
    <property type="protein sequence ID" value="QMV42890.1"/>
    <property type="molecule type" value="Genomic_DNA"/>
</dbReference>
<dbReference type="CDD" id="cd17535">
    <property type="entry name" value="REC_NarL-like"/>
    <property type="match status" value="1"/>
</dbReference>
<organism evidence="3 4">
    <name type="scientific">Cohnella cholangitidis</name>
    <dbReference type="NCBI Taxonomy" id="2598458"/>
    <lineage>
        <taxon>Bacteria</taxon>
        <taxon>Bacillati</taxon>
        <taxon>Bacillota</taxon>
        <taxon>Bacilli</taxon>
        <taxon>Bacillales</taxon>
        <taxon>Paenibacillaceae</taxon>
        <taxon>Cohnella</taxon>
    </lineage>
</organism>
<dbReference type="Pfam" id="PF00072">
    <property type="entry name" value="Response_reg"/>
    <property type="match status" value="1"/>
</dbReference>
<accession>A0A7G5C106</accession>
<dbReference type="SUPFAM" id="SSF52172">
    <property type="entry name" value="CheY-like"/>
    <property type="match status" value="1"/>
</dbReference>
<evidence type="ECO:0000313" key="4">
    <source>
        <dbReference type="Proteomes" id="UP000515679"/>
    </source>
</evidence>
<dbReference type="PROSITE" id="PS50110">
    <property type="entry name" value="RESPONSE_REGULATORY"/>
    <property type="match status" value="1"/>
</dbReference>
<gene>
    <name evidence="3" type="ORF">FPL14_18120</name>
</gene>
<keyword evidence="4" id="KW-1185">Reference proteome</keyword>
<evidence type="ECO:0000313" key="3">
    <source>
        <dbReference type="EMBL" id="QMV42890.1"/>
    </source>
</evidence>
<dbReference type="RefSeq" id="WP_182299117.1">
    <property type="nucleotide sequence ID" value="NZ_CP041969.1"/>
</dbReference>
<sequence>MTDNIRVYLLDDHPLVLEGLKNRLDAEPGIEVLGTFTDPREFIAQTERVCPDVVLLDISLPDADGFSWLSSLRTVTATP</sequence>
<dbReference type="PANTHER" id="PTHR45566">
    <property type="entry name" value="HTH-TYPE TRANSCRIPTIONAL REGULATOR YHJB-RELATED"/>
    <property type="match status" value="1"/>
</dbReference>
<evidence type="ECO:0000256" key="1">
    <source>
        <dbReference type="PROSITE-ProRule" id="PRU00169"/>
    </source>
</evidence>
<reference evidence="3 4" key="1">
    <citation type="submission" date="2019-07" db="EMBL/GenBank/DDBJ databases">
        <authorList>
            <person name="Kim J.K."/>
            <person name="Cheong H.-M."/>
            <person name="Choi Y."/>
            <person name="Hwang K.J."/>
            <person name="Lee S."/>
            <person name="Choi C."/>
        </authorList>
    </citation>
    <scope>NUCLEOTIDE SEQUENCE [LARGE SCALE GENOMIC DNA]</scope>
    <source>
        <strain evidence="3 4">KS 22</strain>
    </source>
</reference>
<dbReference type="InterPro" id="IPR058245">
    <property type="entry name" value="NreC/VraR/RcsB-like_REC"/>
</dbReference>
<feature type="domain" description="Response regulatory" evidence="2">
    <location>
        <begin position="6"/>
        <end position="79"/>
    </location>
</feature>
<feature type="modified residue" description="4-aspartylphosphate" evidence="1">
    <location>
        <position position="57"/>
    </location>
</feature>
<keyword evidence="1" id="KW-0597">Phosphoprotein</keyword>
<dbReference type="Gene3D" id="3.40.50.2300">
    <property type="match status" value="1"/>
</dbReference>
<proteinExistence type="predicted"/>
<dbReference type="AlphaFoldDB" id="A0A7G5C106"/>
<dbReference type="InterPro" id="IPR051015">
    <property type="entry name" value="EvgA-like"/>
</dbReference>
<protein>
    <submittedName>
        <fullName evidence="3">Response regulator transcription factor</fullName>
    </submittedName>
</protein>
<dbReference type="KEGG" id="cchl:FPL14_18120"/>
<dbReference type="InterPro" id="IPR001789">
    <property type="entry name" value="Sig_transdc_resp-reg_receiver"/>
</dbReference>
<dbReference type="InterPro" id="IPR011006">
    <property type="entry name" value="CheY-like_superfamily"/>
</dbReference>
<name>A0A7G5C106_9BACL</name>
<evidence type="ECO:0000259" key="2">
    <source>
        <dbReference type="PROSITE" id="PS50110"/>
    </source>
</evidence>
<dbReference type="Proteomes" id="UP000515679">
    <property type="component" value="Chromosome"/>
</dbReference>
<dbReference type="GO" id="GO:0000160">
    <property type="term" value="P:phosphorelay signal transduction system"/>
    <property type="evidence" value="ECO:0007669"/>
    <property type="project" value="InterPro"/>
</dbReference>